<dbReference type="Gene3D" id="3.40.50.2300">
    <property type="match status" value="2"/>
</dbReference>
<protein>
    <submittedName>
        <fullName evidence="5">Branched-chain amino acid ABC transporter substrate-binding protein</fullName>
    </submittedName>
</protein>
<dbReference type="SUPFAM" id="SSF53822">
    <property type="entry name" value="Periplasmic binding protein-like I"/>
    <property type="match status" value="1"/>
</dbReference>
<evidence type="ECO:0000256" key="1">
    <source>
        <dbReference type="ARBA" id="ARBA00010062"/>
    </source>
</evidence>
<comment type="similarity">
    <text evidence="1">Belongs to the leucine-binding protein family.</text>
</comment>
<organism evidence="5 6">
    <name type="scientific">PS1 clade bacterium</name>
    <dbReference type="NCBI Taxonomy" id="2175152"/>
    <lineage>
        <taxon>Bacteria</taxon>
        <taxon>Pseudomonadati</taxon>
        <taxon>Pseudomonadota</taxon>
        <taxon>Alphaproteobacteria</taxon>
        <taxon>PS1 clade</taxon>
    </lineage>
</organism>
<sequence>MTKKILGLNILGLFAFVALTVFPIQNTYADTIKIGASMPLTGNFAVPGSKHLEGYEMCVDIINRHGGWLGKEVELIVSDNRSDTETAISQYERFINVDNVDLTFGTFSSKLTFPISPILAKYNAIHPIPSGGALRIFSQGHKNLFYFQASAAEYVGTNMVGLINDLVDDKPSSAAVVHADDFFANSIATGLLGEKVVMPGSGDLVEDLAPGYIKAAGIDLVYHEQWPEEGFSDWLVLANSIKNSGADLVIGLMASPEEATQFTRALKTVKHNPKHILLSQGTQKEFYEGLGSDADGVIIMSAYHPKAPFKASLAGLQMNNADFAAEYHINTGNKPDEDVAITFALCQGIDQAVRATGSVDDQTIMDWLHARTENDPVTTVLGNFAWDDRGLPLGKSFLMVQWQEGGELEFVYPTNEFDTADLVDPKPQW</sequence>
<comment type="caution">
    <text evidence="5">The sequence shown here is derived from an EMBL/GenBank/DDBJ whole genome shotgun (WGS) entry which is preliminary data.</text>
</comment>
<dbReference type="AlphaFoldDB" id="A0A368DK50"/>
<dbReference type="PANTHER" id="PTHR30483">
    <property type="entry name" value="LEUCINE-SPECIFIC-BINDING PROTEIN"/>
    <property type="match status" value="1"/>
</dbReference>
<accession>A0A368DK50</accession>
<evidence type="ECO:0000313" key="6">
    <source>
        <dbReference type="Proteomes" id="UP000253570"/>
    </source>
</evidence>
<feature type="domain" description="Leucine-binding protein" evidence="4">
    <location>
        <begin position="202"/>
        <end position="406"/>
    </location>
</feature>
<reference evidence="5 6" key="1">
    <citation type="journal article" date="2018" name="Microbiome">
        <title>Fine metagenomic profile of the Mediterranean stratified and mixed water columns revealed by assembly and recruitment.</title>
        <authorList>
            <person name="Haro-Moreno J.M."/>
            <person name="Lopez-Perez M."/>
            <person name="De La Torre J.R."/>
            <person name="Picazo A."/>
            <person name="Camacho A."/>
            <person name="Rodriguez-Valera F."/>
        </authorList>
    </citation>
    <scope>NUCLEOTIDE SEQUENCE [LARGE SCALE GENOMIC DNA]</scope>
    <source>
        <strain evidence="5">MED-G57</strain>
    </source>
</reference>
<dbReference type="CDD" id="cd06338">
    <property type="entry name" value="PBP1_ABC_ligand_binding-like"/>
    <property type="match status" value="1"/>
</dbReference>
<evidence type="ECO:0000259" key="4">
    <source>
        <dbReference type="Pfam" id="PF13458"/>
    </source>
</evidence>
<feature type="domain" description="Leucine-binding protein" evidence="4">
    <location>
        <begin position="31"/>
        <end position="189"/>
    </location>
</feature>
<proteinExistence type="inferred from homology"/>
<dbReference type="InterPro" id="IPR028082">
    <property type="entry name" value="Peripla_BP_I"/>
</dbReference>
<evidence type="ECO:0000256" key="2">
    <source>
        <dbReference type="ARBA" id="ARBA00022729"/>
    </source>
</evidence>
<dbReference type="PANTHER" id="PTHR30483:SF37">
    <property type="entry name" value="ABC TRANSPORTER SUBSTRATE-BINDING PROTEIN"/>
    <property type="match status" value="1"/>
</dbReference>
<evidence type="ECO:0000256" key="3">
    <source>
        <dbReference type="ARBA" id="ARBA00022970"/>
    </source>
</evidence>
<gene>
    <name evidence="5" type="ORF">DBW71_05755</name>
</gene>
<evidence type="ECO:0000313" key="5">
    <source>
        <dbReference type="EMBL" id="RCL72220.1"/>
    </source>
</evidence>
<dbReference type="Pfam" id="PF13458">
    <property type="entry name" value="Peripla_BP_6"/>
    <property type="match status" value="2"/>
</dbReference>
<keyword evidence="3" id="KW-0813">Transport</keyword>
<name>A0A368DK50_9PROT</name>
<dbReference type="InterPro" id="IPR028081">
    <property type="entry name" value="Leu-bd"/>
</dbReference>
<dbReference type="InterPro" id="IPR051010">
    <property type="entry name" value="BCAA_transport"/>
</dbReference>
<dbReference type="Proteomes" id="UP000253570">
    <property type="component" value="Unassembled WGS sequence"/>
</dbReference>
<keyword evidence="2" id="KW-0732">Signal</keyword>
<dbReference type="EMBL" id="QOQD01000016">
    <property type="protein sequence ID" value="RCL72220.1"/>
    <property type="molecule type" value="Genomic_DNA"/>
</dbReference>
<dbReference type="GO" id="GO:0006865">
    <property type="term" value="P:amino acid transport"/>
    <property type="evidence" value="ECO:0007669"/>
    <property type="project" value="UniProtKB-KW"/>
</dbReference>
<keyword evidence="3" id="KW-0029">Amino-acid transport</keyword>